<organism evidence="1 2">
    <name type="scientific">Thiohalorhabdus denitrificans</name>
    <dbReference type="NCBI Taxonomy" id="381306"/>
    <lineage>
        <taxon>Bacteria</taxon>
        <taxon>Pseudomonadati</taxon>
        <taxon>Pseudomonadota</taxon>
        <taxon>Gammaproteobacteria</taxon>
        <taxon>Thiohalorhabdales</taxon>
        <taxon>Thiohalorhabdaceae</taxon>
        <taxon>Thiohalorhabdus</taxon>
    </lineage>
</organism>
<evidence type="ECO:0000313" key="1">
    <source>
        <dbReference type="EMBL" id="SCY25034.1"/>
    </source>
</evidence>
<dbReference type="OrthoDB" id="9810277at2"/>
<dbReference type="Pfam" id="PF13671">
    <property type="entry name" value="AAA_33"/>
    <property type="match status" value="1"/>
</dbReference>
<protein>
    <recommendedName>
        <fullName evidence="3">Aminoglycoside phosphotransferase domain-containing protein</fullName>
    </recommendedName>
</protein>
<evidence type="ECO:0000313" key="2">
    <source>
        <dbReference type="Proteomes" id="UP000183104"/>
    </source>
</evidence>
<dbReference type="EMBL" id="FMUN01000004">
    <property type="protein sequence ID" value="SCY25034.1"/>
    <property type="molecule type" value="Genomic_DNA"/>
</dbReference>
<sequence length="529" mass="58406">MEFHWPPLIRSLLDPSRYPHPVSRVEVVETHISYVLLTGDYAYKVKKPLDLGFLDFSTLAKRRHGCEEELRLNRRTAPGLYQAVLPITGSPEDPELDGAGEPNEYAVRMVQFDPALRADRCLERGELGAAEMADLGERVAELHEGARQPAPDQEYGTWDAVRRDQRENLEQLRAELPGLGLEEERFAHLAAWVEGFLESHGDLFGERRSTGRVREGHGDLHLANLALLDGVLTPFDAIEFDPALRFTDVMADVAFTWMDLRFRERRDLAVPFLNAYLEAGGDYPGLRLLPFYTVYRALVRAKVAALQAGETEDPERRGRLREEALRYFALAESAAGENAAMLIIARGVTGVGKSLVSRPLLARLGGVRIRSDVERKRLAGLEPEAGSGSAVGGGIYGEELSARTYQRLLDLARPALAAGFPVYLDATYLAGERRRAAHALAADLDVPYVILDLHAPEAVIRGWLRERAGQQGVVSEGNEAVLEHQLAHQDPLDADEQAHAVPVDTSRELDFDALAAEVRRRAAPANGGA</sequence>
<dbReference type="InterPro" id="IPR011009">
    <property type="entry name" value="Kinase-like_dom_sf"/>
</dbReference>
<reference evidence="2" key="1">
    <citation type="submission" date="2016-10" db="EMBL/GenBank/DDBJ databases">
        <authorList>
            <person name="Varghese N."/>
        </authorList>
    </citation>
    <scope>NUCLEOTIDE SEQUENCE [LARGE SCALE GENOMIC DNA]</scope>
    <source>
        <strain evidence="2">HL 19</strain>
    </source>
</reference>
<dbReference type="RefSeq" id="WP_054964947.1">
    <property type="nucleotide sequence ID" value="NZ_FMUN01000004.1"/>
</dbReference>
<dbReference type="STRING" id="381306.AN478_01985"/>
<evidence type="ECO:0008006" key="3">
    <source>
        <dbReference type="Google" id="ProtNLM"/>
    </source>
</evidence>
<dbReference type="Proteomes" id="UP000183104">
    <property type="component" value="Unassembled WGS sequence"/>
</dbReference>
<keyword evidence="2" id="KW-1185">Reference proteome</keyword>
<gene>
    <name evidence="1" type="ORF">SAMN05661077_1587</name>
</gene>
<dbReference type="InterPro" id="IPR027417">
    <property type="entry name" value="P-loop_NTPase"/>
</dbReference>
<dbReference type="Gene3D" id="3.90.1200.10">
    <property type="match status" value="1"/>
</dbReference>
<dbReference type="SUPFAM" id="SSF56112">
    <property type="entry name" value="Protein kinase-like (PK-like)"/>
    <property type="match status" value="1"/>
</dbReference>
<dbReference type="PANTHER" id="PTHR43883:SF1">
    <property type="entry name" value="GLUCONOKINASE"/>
    <property type="match status" value="1"/>
</dbReference>
<name>A0A1G5EDG0_9GAMM</name>
<dbReference type="AlphaFoldDB" id="A0A1G5EDG0"/>
<dbReference type="InterPro" id="IPR052732">
    <property type="entry name" value="Cell-binding_unc_protein"/>
</dbReference>
<dbReference type="PANTHER" id="PTHR43883">
    <property type="entry name" value="SLR0207 PROTEIN"/>
    <property type="match status" value="1"/>
</dbReference>
<proteinExistence type="predicted"/>
<dbReference type="SUPFAM" id="SSF52540">
    <property type="entry name" value="P-loop containing nucleoside triphosphate hydrolases"/>
    <property type="match status" value="1"/>
</dbReference>
<dbReference type="Gene3D" id="3.40.50.300">
    <property type="entry name" value="P-loop containing nucleotide triphosphate hydrolases"/>
    <property type="match status" value="1"/>
</dbReference>
<accession>A0A1G5EDG0</accession>